<dbReference type="GO" id="GO:0009307">
    <property type="term" value="P:DNA restriction-modification system"/>
    <property type="evidence" value="ECO:0007669"/>
    <property type="project" value="UniProtKB-KW"/>
</dbReference>
<keyword evidence="2" id="KW-0680">Restriction system</keyword>
<evidence type="ECO:0000256" key="1">
    <source>
        <dbReference type="ARBA" id="ARBA00010923"/>
    </source>
</evidence>
<gene>
    <name evidence="5" type="primary">hsdS</name>
    <name evidence="5" type="ORF">GCM10025791_18470</name>
</gene>
<proteinExistence type="inferred from homology"/>
<dbReference type="Pfam" id="PF01420">
    <property type="entry name" value="Methylase_S"/>
    <property type="match status" value="2"/>
</dbReference>
<name>A0AAV3U1A9_9ALTE</name>
<dbReference type="PANTHER" id="PTHR30408:SF12">
    <property type="entry name" value="TYPE I RESTRICTION ENZYME MJAVIII SPECIFICITY SUBUNIT"/>
    <property type="match status" value="1"/>
</dbReference>
<dbReference type="EMBL" id="BAABLX010000011">
    <property type="protein sequence ID" value="GAA4940473.1"/>
    <property type="molecule type" value="Genomic_DNA"/>
</dbReference>
<sequence>MEQVLYSLPDGWEWHSVKKLSHNIQYGHTAKAESNGNAKFLRITDIQDGKIDWQGVPTVSLEEKEINKYALNDDDLIFARSGATAGKSILIKNAPKGAVFASYLIRIVPNKKDIIPEYLSYFFLTPAYWEVVGQNAAGAAQPNINGTKLSEFIVPVAPQGEQKRIVEKLNALLTRIDTAIEHLRESITLADALFKSTLSSLVCDESKEYERLSLEELGSFSGGGTPSKSKSEFWNGEILWVTPKDMKSPVITDSELKITKEGVSGSSAKFIPPRSLLIVARSGILRHTLPVCINETECTVNQDIKVFIPSERITSEYTQHMLKGYESFILSELVKGGVTVESLKYKDFQNFKFPVPSAEQQKRIVGELSKINQLANPVKTELVDKIEDLKNLKASILDSAFKGEL</sequence>
<keyword evidence="3" id="KW-0238">DNA-binding</keyword>
<reference evidence="6" key="1">
    <citation type="journal article" date="2019" name="Int. J. Syst. Evol. Microbiol.">
        <title>The Global Catalogue of Microorganisms (GCM) 10K type strain sequencing project: providing services to taxonomists for standard genome sequencing and annotation.</title>
        <authorList>
            <consortium name="The Broad Institute Genomics Platform"/>
            <consortium name="The Broad Institute Genome Sequencing Center for Infectious Disease"/>
            <person name="Wu L."/>
            <person name="Ma J."/>
        </authorList>
    </citation>
    <scope>NUCLEOTIDE SEQUENCE [LARGE SCALE GENOMIC DNA]</scope>
    <source>
        <strain evidence="6">JCM 19134</strain>
    </source>
</reference>
<dbReference type="SUPFAM" id="SSF116734">
    <property type="entry name" value="DNA methylase specificity domain"/>
    <property type="match status" value="2"/>
</dbReference>
<dbReference type="GO" id="GO:0003677">
    <property type="term" value="F:DNA binding"/>
    <property type="evidence" value="ECO:0007669"/>
    <property type="project" value="UniProtKB-KW"/>
</dbReference>
<dbReference type="CDD" id="cd17249">
    <property type="entry name" value="RMtype1_S_EcoR124I-TRD2-CR2_like"/>
    <property type="match status" value="1"/>
</dbReference>
<accession>A0AAV3U1A9</accession>
<dbReference type="RefSeq" id="WP_345420572.1">
    <property type="nucleotide sequence ID" value="NZ_AP031496.1"/>
</dbReference>
<evidence type="ECO:0000256" key="3">
    <source>
        <dbReference type="ARBA" id="ARBA00023125"/>
    </source>
</evidence>
<feature type="domain" description="Type I restriction modification DNA specificity" evidence="4">
    <location>
        <begin position="207"/>
        <end position="384"/>
    </location>
</feature>
<dbReference type="InterPro" id="IPR052021">
    <property type="entry name" value="Type-I_RS_S_subunit"/>
</dbReference>
<organism evidence="5 6">
    <name type="scientific">Halioxenophilus aromaticivorans</name>
    <dbReference type="NCBI Taxonomy" id="1306992"/>
    <lineage>
        <taxon>Bacteria</taxon>
        <taxon>Pseudomonadati</taxon>
        <taxon>Pseudomonadota</taxon>
        <taxon>Gammaproteobacteria</taxon>
        <taxon>Alteromonadales</taxon>
        <taxon>Alteromonadaceae</taxon>
        <taxon>Halioxenophilus</taxon>
    </lineage>
</organism>
<evidence type="ECO:0000313" key="6">
    <source>
        <dbReference type="Proteomes" id="UP001409585"/>
    </source>
</evidence>
<keyword evidence="6" id="KW-1185">Reference proteome</keyword>
<dbReference type="AlphaFoldDB" id="A0AAV3U1A9"/>
<evidence type="ECO:0000256" key="2">
    <source>
        <dbReference type="ARBA" id="ARBA00022747"/>
    </source>
</evidence>
<dbReference type="InterPro" id="IPR044946">
    <property type="entry name" value="Restrct_endonuc_typeI_TRD_sf"/>
</dbReference>
<feature type="domain" description="Type I restriction modification DNA specificity" evidence="4">
    <location>
        <begin position="32"/>
        <end position="180"/>
    </location>
</feature>
<evidence type="ECO:0000259" key="4">
    <source>
        <dbReference type="Pfam" id="PF01420"/>
    </source>
</evidence>
<dbReference type="Proteomes" id="UP001409585">
    <property type="component" value="Unassembled WGS sequence"/>
</dbReference>
<dbReference type="PANTHER" id="PTHR30408">
    <property type="entry name" value="TYPE-1 RESTRICTION ENZYME ECOKI SPECIFICITY PROTEIN"/>
    <property type="match status" value="1"/>
</dbReference>
<comment type="caution">
    <text evidence="5">The sequence shown here is derived from an EMBL/GenBank/DDBJ whole genome shotgun (WGS) entry which is preliminary data.</text>
</comment>
<dbReference type="CDD" id="cd17521">
    <property type="entry name" value="RMtype1_S_Sau13435ORF2165P_TRD2-CR2_like"/>
    <property type="match status" value="1"/>
</dbReference>
<protein>
    <submittedName>
        <fullName evidence="5">Type I restriction-modification system specificity subunit</fullName>
    </submittedName>
</protein>
<dbReference type="Gene3D" id="3.90.220.20">
    <property type="entry name" value="DNA methylase specificity domains"/>
    <property type="match status" value="2"/>
</dbReference>
<evidence type="ECO:0000313" key="5">
    <source>
        <dbReference type="EMBL" id="GAA4940473.1"/>
    </source>
</evidence>
<dbReference type="InterPro" id="IPR000055">
    <property type="entry name" value="Restrct_endonuc_typeI_TRD"/>
</dbReference>
<comment type="similarity">
    <text evidence="1">Belongs to the type-I restriction system S methylase family.</text>
</comment>